<dbReference type="InterPro" id="IPR019193">
    <property type="entry name" value="UBQ-conj_enz_E2-bd_prot"/>
</dbReference>
<proteinExistence type="predicted"/>
<accession>A0A0D0VLB2</accession>
<feature type="compositionally biased region" description="Polar residues" evidence="1">
    <location>
        <begin position="211"/>
        <end position="221"/>
    </location>
</feature>
<sequence>MEAIRPVDGQRQNDNFLSNSGNSLVNDLPPPPEPFPLHLLSKNASSSTDSRVESDQILIIKRLRSVQRSCIDALSALLPDHPAQNGDVDWDPSLAADSDGQLAQALMELLEATYELEGLTPSPAGPALQEERREEVVSGEIASLGNLTTQLDRLQSVRVASRPQTPIIGTYSDVVASPAETSMVRLELVWARLETLSLAIVELSRQRHQHSAGNRETSPPSYETYHDGSHELPQYSEVNPDTSSASVAKSADLPKLKDNSRSFSSLEPSRTQTSANREKMLNELEAVTSAIERLYGVSPQLSNQRVELRPQAPSSAEGRHDRNNEVADVKADERVDEEQKMKELDEIWRQLQDVRRKREQMEGQRADFSTSQSRSKERFITQLIEQVEKQRFSSQDSEIGPIDIELAKARELKDRDHFLRDLIEQSADRRLDNQDAIALAVDRSAARLPKKQALIGALVTHTQTTGLSCQNSPLTSEGKLAENQCAFVNRLVENSSAGRLHDQDPLPPISKENDTMEDGGEKDPMEIVTVKDFLASSRPPISQSEANVRGSVEKRERSNSEGGGKRRVVSKITGMVRKGSVHLGLKSTFSTDQNNVTYVVEHQENLKSLQVLAHGVGISSDLELNIQTLSSSSGSTKAAIITSKKDPSLSIDVVLPVSVYSDQTMPLVPQSLYQEAKLSALLTPAASNALMITHALSAPDFRSMKPTILCCTICQRHLAGLPFSRDLKQAYKDLPSDHWAEMIDIWMCHDDPAFTARLAGMTEEGFWPRDGGVLVGGSYVLLEETRGKWETLQKGIQKEAIVPFPWAASHFCSLTSLLNQGRSSLAIFLPCPGRELFWLIQRSKNKALHPRVDQTFDSQRIRERRLHTEPWRLINCSCGEVVGKQRVDDGKPGSGTLRFSKWAVGLLDDDGSVITRFPLSVFVVSDMLELAQAHASFRFIISEEETGDQKLYLWLFNASTSVSYFKPTPTSAQTSPLRSSFTVSQASDRRSVRSRRSSAAGSITTNNSVRNGGCAKDDGSGRSIKAVKIMYKIVDESTHLDKLPGFCPGGQIEHLTYSHEVCSRLITTLKESTSVYPLARRSMGAFDVGFLERA</sequence>
<dbReference type="Pfam" id="PF09814">
    <property type="entry name" value="HECT_2"/>
    <property type="match status" value="1"/>
</dbReference>
<protein>
    <submittedName>
        <fullName evidence="2">Unplaced genomic scaffold supercont1.6, whole genome shotgun sequence</fullName>
    </submittedName>
</protein>
<dbReference type="PANTHER" id="PTHR31531">
    <property type="entry name" value="E3 UBIQUITIN-PROTEIN LIGASE E3D FAMILY MEMBER"/>
    <property type="match status" value="1"/>
</dbReference>
<feature type="region of interest" description="Disordered" evidence="1">
    <location>
        <begin position="538"/>
        <end position="567"/>
    </location>
</feature>
<dbReference type="GO" id="GO:0031624">
    <property type="term" value="F:ubiquitin conjugating enzyme binding"/>
    <property type="evidence" value="ECO:0007669"/>
    <property type="project" value="TreeGrafter"/>
</dbReference>
<feature type="compositionally biased region" description="Polar residues" evidence="1">
    <location>
        <begin position="236"/>
        <end position="247"/>
    </location>
</feature>
<evidence type="ECO:0000313" key="2">
    <source>
        <dbReference type="EMBL" id="KIR48126.1"/>
    </source>
</evidence>
<reference evidence="2" key="1">
    <citation type="submission" date="2015-01" db="EMBL/GenBank/DDBJ databases">
        <title>The Genome Sequence of Cryptococcus gattii CA1280.</title>
        <authorList>
            <consortium name="The Broad Institute Genomics Platform"/>
            <person name="Cuomo C."/>
            <person name="Litvintseva A."/>
            <person name="Chen Y."/>
            <person name="Heitman J."/>
            <person name="Sun S."/>
            <person name="Springer D."/>
            <person name="Dromer F."/>
            <person name="Young S."/>
            <person name="Zeng Q."/>
            <person name="Gargeya S."/>
            <person name="Abouelleil A."/>
            <person name="Alvarado L."/>
            <person name="Chapman S.B."/>
            <person name="Gainer-Dewar J."/>
            <person name="Goldberg J."/>
            <person name="Griggs A."/>
            <person name="Gujja S."/>
            <person name="Hansen M."/>
            <person name="Howarth C."/>
            <person name="Imamovic A."/>
            <person name="Larimer J."/>
            <person name="Murphy C."/>
            <person name="Naylor J."/>
            <person name="Pearson M."/>
            <person name="Priest M."/>
            <person name="Roberts A."/>
            <person name="Saif S."/>
            <person name="Shea T."/>
            <person name="Sykes S."/>
            <person name="Wortman J."/>
            <person name="Nusbaum C."/>
            <person name="Birren B."/>
        </authorList>
    </citation>
    <scope>NUCLEOTIDE SEQUENCE [LARGE SCALE GENOMIC DNA]</scope>
    <source>
        <strain evidence="2">CA1280</strain>
    </source>
</reference>
<dbReference type="GO" id="GO:0000209">
    <property type="term" value="P:protein polyubiquitination"/>
    <property type="evidence" value="ECO:0007669"/>
    <property type="project" value="TreeGrafter"/>
</dbReference>
<feature type="region of interest" description="Disordered" evidence="1">
    <location>
        <begin position="987"/>
        <end position="1015"/>
    </location>
</feature>
<feature type="compositionally biased region" description="Basic and acidic residues" evidence="1">
    <location>
        <begin position="511"/>
        <end position="522"/>
    </location>
</feature>
<feature type="compositionally biased region" description="Polar residues" evidence="1">
    <location>
        <begin position="10"/>
        <end position="25"/>
    </location>
</feature>
<organism evidence="2">
    <name type="scientific">Cryptococcus bacillisporus CA1280</name>
    <dbReference type="NCBI Taxonomy" id="1296109"/>
    <lineage>
        <taxon>Eukaryota</taxon>
        <taxon>Fungi</taxon>
        <taxon>Dikarya</taxon>
        <taxon>Basidiomycota</taxon>
        <taxon>Agaricomycotina</taxon>
        <taxon>Tremellomycetes</taxon>
        <taxon>Tremellales</taxon>
        <taxon>Cryptococcaceae</taxon>
        <taxon>Cryptococcus</taxon>
        <taxon>Cryptococcus gattii species complex</taxon>
    </lineage>
</organism>
<dbReference type="GO" id="GO:0000151">
    <property type="term" value="C:ubiquitin ligase complex"/>
    <property type="evidence" value="ECO:0007669"/>
    <property type="project" value="TreeGrafter"/>
</dbReference>
<dbReference type="GO" id="GO:0030332">
    <property type="term" value="F:cyclin binding"/>
    <property type="evidence" value="ECO:0007669"/>
    <property type="project" value="TreeGrafter"/>
</dbReference>
<dbReference type="GO" id="GO:0005634">
    <property type="term" value="C:nucleus"/>
    <property type="evidence" value="ECO:0007669"/>
    <property type="project" value="TreeGrafter"/>
</dbReference>
<evidence type="ECO:0000256" key="1">
    <source>
        <dbReference type="SAM" id="MobiDB-lite"/>
    </source>
</evidence>
<name>A0A0D0VLB2_CRYGA</name>
<dbReference type="GO" id="GO:0006513">
    <property type="term" value="P:protein monoubiquitination"/>
    <property type="evidence" value="ECO:0007669"/>
    <property type="project" value="TreeGrafter"/>
</dbReference>
<dbReference type="GO" id="GO:0051865">
    <property type="term" value="P:protein autoubiquitination"/>
    <property type="evidence" value="ECO:0007669"/>
    <property type="project" value="TreeGrafter"/>
</dbReference>
<dbReference type="GO" id="GO:0043161">
    <property type="term" value="P:proteasome-mediated ubiquitin-dependent protein catabolic process"/>
    <property type="evidence" value="ECO:0007669"/>
    <property type="project" value="TreeGrafter"/>
</dbReference>
<dbReference type="GO" id="GO:0061630">
    <property type="term" value="F:ubiquitin protein ligase activity"/>
    <property type="evidence" value="ECO:0007669"/>
    <property type="project" value="TreeGrafter"/>
</dbReference>
<feature type="region of interest" description="Disordered" evidence="1">
    <location>
        <begin position="496"/>
        <end position="522"/>
    </location>
</feature>
<dbReference type="HOGENOM" id="CLU_008600_0_0_1"/>
<feature type="compositionally biased region" description="Polar residues" evidence="1">
    <location>
        <begin position="261"/>
        <end position="275"/>
    </location>
</feature>
<gene>
    <name evidence="2" type="ORF">I312_02643</name>
</gene>
<feature type="region of interest" description="Disordered" evidence="1">
    <location>
        <begin position="205"/>
        <end position="277"/>
    </location>
</feature>
<dbReference type="EMBL" id="KN847978">
    <property type="protein sequence ID" value="KIR48126.1"/>
    <property type="molecule type" value="Genomic_DNA"/>
</dbReference>
<feature type="region of interest" description="Disordered" evidence="1">
    <location>
        <begin position="1"/>
        <end position="46"/>
    </location>
</feature>
<dbReference type="PANTHER" id="PTHR31531:SF2">
    <property type="entry name" value="E3 UBIQUITIN-PROTEIN LIGASE E3D"/>
    <property type="match status" value="1"/>
</dbReference>
<dbReference type="OrthoDB" id="66510at2759"/>
<dbReference type="GO" id="GO:0005829">
    <property type="term" value="C:cytosol"/>
    <property type="evidence" value="ECO:0007669"/>
    <property type="project" value="TreeGrafter"/>
</dbReference>
<dbReference type="AlphaFoldDB" id="A0A0D0VLB2"/>
<feature type="region of interest" description="Disordered" evidence="1">
    <location>
        <begin position="302"/>
        <end position="325"/>
    </location>
</feature>